<accession>A0ABW2HUE9</accession>
<protein>
    <submittedName>
        <fullName evidence="1">Uncharacterized protein</fullName>
    </submittedName>
</protein>
<dbReference type="EMBL" id="JBHTBJ010000017">
    <property type="protein sequence ID" value="MFC7276804.1"/>
    <property type="molecule type" value="Genomic_DNA"/>
</dbReference>
<keyword evidence="2" id="KW-1185">Reference proteome</keyword>
<comment type="caution">
    <text evidence="1">The sequence shown here is derived from an EMBL/GenBank/DDBJ whole genome shotgun (WGS) entry which is preliminary data.</text>
</comment>
<evidence type="ECO:0000313" key="1">
    <source>
        <dbReference type="EMBL" id="MFC7276804.1"/>
    </source>
</evidence>
<gene>
    <name evidence="1" type="ORF">ACFQS1_22670</name>
</gene>
<name>A0ABW2HUE9_9ACTN</name>
<reference evidence="2" key="1">
    <citation type="journal article" date="2019" name="Int. J. Syst. Evol. Microbiol.">
        <title>The Global Catalogue of Microorganisms (GCM) 10K type strain sequencing project: providing services to taxonomists for standard genome sequencing and annotation.</title>
        <authorList>
            <consortium name="The Broad Institute Genomics Platform"/>
            <consortium name="The Broad Institute Genome Sequencing Center for Infectious Disease"/>
            <person name="Wu L."/>
            <person name="Ma J."/>
        </authorList>
    </citation>
    <scope>NUCLEOTIDE SEQUENCE [LARGE SCALE GENOMIC DNA]</scope>
    <source>
        <strain evidence="2">XZYJT-10</strain>
    </source>
</reference>
<evidence type="ECO:0000313" key="2">
    <source>
        <dbReference type="Proteomes" id="UP001596548"/>
    </source>
</evidence>
<proteinExistence type="predicted"/>
<sequence length="161" mass="18116">MADDLALLNGPITGVVTLPRHLDWSGAADYDLDAPGRMVDLYRTVLIEATKPADLHDFLDRETLARLWRALWLPPDLRRAWEERYFLDIDAVLASGRYSGDQLLRLAEAADPGFDRAMFADVLGAMDQISDAAFAAYGVDAPAIERLRERFAAWRVELRPE</sequence>
<dbReference type="RefSeq" id="WP_378971585.1">
    <property type="nucleotide sequence ID" value="NZ_JBHTBJ010000017.1"/>
</dbReference>
<dbReference type="Proteomes" id="UP001596548">
    <property type="component" value="Unassembled WGS sequence"/>
</dbReference>
<organism evidence="1 2">
    <name type="scientific">Paractinoplanes rhizophilus</name>
    <dbReference type="NCBI Taxonomy" id="1416877"/>
    <lineage>
        <taxon>Bacteria</taxon>
        <taxon>Bacillati</taxon>
        <taxon>Actinomycetota</taxon>
        <taxon>Actinomycetes</taxon>
        <taxon>Micromonosporales</taxon>
        <taxon>Micromonosporaceae</taxon>
        <taxon>Paractinoplanes</taxon>
    </lineage>
</organism>